<proteinExistence type="predicted"/>
<evidence type="ECO:0000313" key="3">
    <source>
        <dbReference type="Proteomes" id="UP001465976"/>
    </source>
</evidence>
<keyword evidence="1" id="KW-1133">Transmembrane helix</keyword>
<gene>
    <name evidence="2" type="ORF">V5O48_017183</name>
</gene>
<evidence type="ECO:0000313" key="2">
    <source>
        <dbReference type="EMBL" id="KAL0564855.1"/>
    </source>
</evidence>
<keyword evidence="1" id="KW-0812">Transmembrane</keyword>
<accession>A0ABR3EPN7</accession>
<keyword evidence="3" id="KW-1185">Reference proteome</keyword>
<comment type="caution">
    <text evidence="2">The sequence shown here is derived from an EMBL/GenBank/DDBJ whole genome shotgun (WGS) entry which is preliminary data.</text>
</comment>
<protein>
    <submittedName>
        <fullName evidence="2">Uncharacterized protein</fullName>
    </submittedName>
</protein>
<evidence type="ECO:0000256" key="1">
    <source>
        <dbReference type="SAM" id="Phobius"/>
    </source>
</evidence>
<keyword evidence="1" id="KW-0472">Membrane</keyword>
<dbReference type="Proteomes" id="UP001465976">
    <property type="component" value="Unassembled WGS sequence"/>
</dbReference>
<name>A0ABR3EPN7_9AGAR</name>
<dbReference type="EMBL" id="JBAHYK010002547">
    <property type="protein sequence ID" value="KAL0564855.1"/>
    <property type="molecule type" value="Genomic_DNA"/>
</dbReference>
<sequence>MNPGSSSQECLPSSSTLVKSEYFKHTRNITIGDNANLSTVHGDQIIHYNTEMKKGRFIVGTEEEEAEYAEFSEVKRGDVAAFRTVHHDDGWEYDSEGRRIRKWVEYERTVVTGEVRIGGVASKCTVASYSGEGAEEGWKKDFQRLCGTRRPENAQLVAINLSRIPMLVLTGNLVPLAHLADRVGEIGRRYLLRLALQMGCWRDSSLWLDTSRGVFCRGPKGPWWDGRQMELDNLPLDAELVNEDVLLRYLASRKEDRGVVKWLSRDWDWERSQVKVNRPTVISTLDDTILAVGSGVWRENRESCLGERTELADGTTRFALQHNQRRLWLELDWREEHRNWLAQAPSIFHAHGISLEGDMRPYKLVLLEDLKGTLSKSKAKRRRRRKCSPIYLFFSESIFWSFDRDGQTPIPTDLCRRLGLPPSLSLTTYEYTWETWTYKTLQNYQIARKFDPTTTDFAQRNNYRIYDVVKTPLSSRFEEIDDSDAEPASPPQSEILAERLEAELEDMSLELLFGDTQPDLEAPEDLEGFSLAAYRIVSVPSTELAFSKRTWMLAAVAVFLVFVALYLATELLANLRGSLQVSSWVAVIAH</sequence>
<organism evidence="2 3">
    <name type="scientific">Marasmius crinis-equi</name>
    <dbReference type="NCBI Taxonomy" id="585013"/>
    <lineage>
        <taxon>Eukaryota</taxon>
        <taxon>Fungi</taxon>
        <taxon>Dikarya</taxon>
        <taxon>Basidiomycota</taxon>
        <taxon>Agaricomycotina</taxon>
        <taxon>Agaricomycetes</taxon>
        <taxon>Agaricomycetidae</taxon>
        <taxon>Agaricales</taxon>
        <taxon>Marasmiineae</taxon>
        <taxon>Marasmiaceae</taxon>
        <taxon>Marasmius</taxon>
    </lineage>
</organism>
<feature type="transmembrane region" description="Helical" evidence="1">
    <location>
        <begin position="551"/>
        <end position="573"/>
    </location>
</feature>
<reference evidence="2 3" key="1">
    <citation type="submission" date="2024-02" db="EMBL/GenBank/DDBJ databases">
        <title>A draft genome for the cacao thread blight pathogen Marasmius crinis-equi.</title>
        <authorList>
            <person name="Cohen S.P."/>
            <person name="Baruah I.K."/>
            <person name="Amoako-Attah I."/>
            <person name="Bukari Y."/>
            <person name="Meinhardt L.W."/>
            <person name="Bailey B.A."/>
        </authorList>
    </citation>
    <scope>NUCLEOTIDE SEQUENCE [LARGE SCALE GENOMIC DNA]</scope>
    <source>
        <strain evidence="2 3">GH-76</strain>
    </source>
</reference>